<dbReference type="EMBL" id="MDYQ01000196">
    <property type="protein sequence ID" value="PRP79128.1"/>
    <property type="molecule type" value="Genomic_DNA"/>
</dbReference>
<evidence type="ECO:0000256" key="1">
    <source>
        <dbReference type="SAM" id="MobiDB-lite"/>
    </source>
</evidence>
<accession>A0A2P6N5B2</accession>
<comment type="caution">
    <text evidence="2">The sequence shown here is derived from an EMBL/GenBank/DDBJ whole genome shotgun (WGS) entry which is preliminary data.</text>
</comment>
<evidence type="ECO:0000313" key="3">
    <source>
        <dbReference type="Proteomes" id="UP000241769"/>
    </source>
</evidence>
<dbReference type="Proteomes" id="UP000241769">
    <property type="component" value="Unassembled WGS sequence"/>
</dbReference>
<dbReference type="AlphaFoldDB" id="A0A2P6N5B2"/>
<feature type="compositionally biased region" description="Basic and acidic residues" evidence="1">
    <location>
        <begin position="138"/>
        <end position="147"/>
    </location>
</feature>
<dbReference type="InParanoid" id="A0A2P6N5B2"/>
<reference evidence="2 3" key="1">
    <citation type="journal article" date="2018" name="Genome Biol. Evol.">
        <title>Multiple Roots of Fruiting Body Formation in Amoebozoa.</title>
        <authorList>
            <person name="Hillmann F."/>
            <person name="Forbes G."/>
            <person name="Novohradska S."/>
            <person name="Ferling I."/>
            <person name="Riege K."/>
            <person name="Groth M."/>
            <person name="Westermann M."/>
            <person name="Marz M."/>
            <person name="Spaller T."/>
            <person name="Winckler T."/>
            <person name="Schaap P."/>
            <person name="Glockner G."/>
        </authorList>
    </citation>
    <scope>NUCLEOTIDE SEQUENCE [LARGE SCALE GENOMIC DNA]</scope>
    <source>
        <strain evidence="2 3">Jena</strain>
    </source>
</reference>
<proteinExistence type="predicted"/>
<name>A0A2P6N5B2_9EUKA</name>
<gene>
    <name evidence="2" type="ORF">PROFUN_11684</name>
</gene>
<feature type="compositionally biased region" description="Basic and acidic residues" evidence="1">
    <location>
        <begin position="291"/>
        <end position="300"/>
    </location>
</feature>
<keyword evidence="3" id="KW-1185">Reference proteome</keyword>
<sequence>MNTHPPPDVDPHRNNPHAVGISVAQAQLMIYSPYVRKCTGKNRQGECFQQSNHPNTRWECSFASPNRDEFMKHCKNIMKRTKWKELVENMKPDDTDQYRCVYFSTDRNHVENHYKKGSGGELQGEEEGTQQYPKRGRWKSDESFDGRPDLKKMRQDATLLQGLYMQENGNHEGAATTLSLPDTFKTEELMNLLEKKLALDHDMCVSALSKLHSQGFNILGPLRALSKEAWLRLELPLALEEEIKSQIASKVYNPFYIPSSPVAGIPGWGSMSYWQQQGQGNYPYYPEGNGEESKGSKEDEGPNICDGTND</sequence>
<feature type="region of interest" description="Disordered" evidence="1">
    <location>
        <begin position="114"/>
        <end position="147"/>
    </location>
</feature>
<protein>
    <submittedName>
        <fullName evidence="2">Uncharacterized protein</fullName>
    </submittedName>
</protein>
<organism evidence="2 3">
    <name type="scientific">Planoprotostelium fungivorum</name>
    <dbReference type="NCBI Taxonomy" id="1890364"/>
    <lineage>
        <taxon>Eukaryota</taxon>
        <taxon>Amoebozoa</taxon>
        <taxon>Evosea</taxon>
        <taxon>Variosea</taxon>
        <taxon>Cavosteliida</taxon>
        <taxon>Cavosteliaceae</taxon>
        <taxon>Planoprotostelium</taxon>
    </lineage>
</organism>
<feature type="region of interest" description="Disordered" evidence="1">
    <location>
        <begin position="281"/>
        <end position="310"/>
    </location>
</feature>
<evidence type="ECO:0000313" key="2">
    <source>
        <dbReference type="EMBL" id="PRP79128.1"/>
    </source>
</evidence>